<protein>
    <submittedName>
        <fullName evidence="1">Uncharacterized protein</fullName>
    </submittedName>
</protein>
<evidence type="ECO:0000313" key="2">
    <source>
        <dbReference type="Proteomes" id="UP000231542"/>
    </source>
</evidence>
<reference evidence="1 2" key="1">
    <citation type="submission" date="2017-09" db="EMBL/GenBank/DDBJ databases">
        <title>Depth-based differentiation of microbial function through sediment-hosted aquifers and enrichment of novel symbionts in the deep terrestrial subsurface.</title>
        <authorList>
            <person name="Probst A.J."/>
            <person name="Ladd B."/>
            <person name="Jarett J.K."/>
            <person name="Geller-Mcgrath D.E."/>
            <person name="Sieber C.M."/>
            <person name="Emerson J.B."/>
            <person name="Anantharaman K."/>
            <person name="Thomas B.C."/>
            <person name="Malmstrom R."/>
            <person name="Stieglmeier M."/>
            <person name="Klingl A."/>
            <person name="Woyke T."/>
            <person name="Ryan C.M."/>
            <person name="Banfield J.F."/>
        </authorList>
    </citation>
    <scope>NUCLEOTIDE SEQUENCE [LARGE SCALE GENOMIC DNA]</scope>
    <source>
        <strain evidence="1">CG08_land_8_20_14_0_20_40_16</strain>
    </source>
</reference>
<sequence>MELNRKIEFFFYNPKKSEEEYSQDYLSSGESIKGYSPLYLMRRHILLQQGKLFPFPKEVQQYPYFSALMIARTAIEYLMEISMKDEATFLRIILISPK</sequence>
<dbReference type="Proteomes" id="UP000231542">
    <property type="component" value="Unassembled WGS sequence"/>
</dbReference>
<gene>
    <name evidence="1" type="ORF">COT24_01915</name>
</gene>
<organism evidence="1 2">
    <name type="scientific">Candidatus Kerfeldbacteria bacterium CG08_land_8_20_14_0_20_40_16</name>
    <dbReference type="NCBI Taxonomy" id="2014244"/>
    <lineage>
        <taxon>Bacteria</taxon>
        <taxon>Candidatus Kerfeldiibacteriota</taxon>
    </lineage>
</organism>
<dbReference type="EMBL" id="PEXU01000023">
    <property type="protein sequence ID" value="PIS42733.1"/>
    <property type="molecule type" value="Genomic_DNA"/>
</dbReference>
<dbReference type="AlphaFoldDB" id="A0A2H0YYB8"/>
<evidence type="ECO:0000313" key="1">
    <source>
        <dbReference type="EMBL" id="PIS42733.1"/>
    </source>
</evidence>
<proteinExistence type="predicted"/>
<comment type="caution">
    <text evidence="1">The sequence shown here is derived from an EMBL/GenBank/DDBJ whole genome shotgun (WGS) entry which is preliminary data.</text>
</comment>
<accession>A0A2H0YYB8</accession>
<name>A0A2H0YYB8_9BACT</name>